<evidence type="ECO:0000256" key="2">
    <source>
        <dbReference type="ARBA" id="ARBA00022475"/>
    </source>
</evidence>
<dbReference type="PANTHER" id="PTHR30572:SF18">
    <property type="entry name" value="ABC-TYPE MACROLIDE FAMILY EXPORT SYSTEM PERMEASE COMPONENT 2"/>
    <property type="match status" value="1"/>
</dbReference>
<feature type="transmembrane region" description="Helical" evidence="6">
    <location>
        <begin position="412"/>
        <end position="439"/>
    </location>
</feature>
<dbReference type="AlphaFoldDB" id="A0A6J4JXJ4"/>
<evidence type="ECO:0000256" key="5">
    <source>
        <dbReference type="ARBA" id="ARBA00023136"/>
    </source>
</evidence>
<feature type="transmembrane region" description="Helical" evidence="6">
    <location>
        <begin position="103"/>
        <end position="123"/>
    </location>
</feature>
<feature type="domain" description="MacB-like periplasmic core" evidence="8">
    <location>
        <begin position="102"/>
        <end position="319"/>
    </location>
</feature>
<protein>
    <recommendedName>
        <fullName evidence="10">ABC transporter, permease protein</fullName>
    </recommendedName>
</protein>
<dbReference type="InterPro" id="IPR003838">
    <property type="entry name" value="ABC3_permease_C"/>
</dbReference>
<proteinExistence type="predicted"/>
<comment type="subcellular location">
    <subcellularLocation>
        <location evidence="1">Cell membrane</location>
        <topology evidence="1">Multi-pass membrane protein</topology>
    </subcellularLocation>
</comment>
<keyword evidence="2" id="KW-1003">Cell membrane</keyword>
<reference evidence="9" key="1">
    <citation type="submission" date="2020-02" db="EMBL/GenBank/DDBJ databases">
        <authorList>
            <person name="Meier V. D."/>
        </authorList>
    </citation>
    <scope>NUCLEOTIDE SEQUENCE</scope>
    <source>
        <strain evidence="9">AVDCRST_MAG56</strain>
    </source>
</reference>
<feature type="domain" description="ABC3 transporter permease C-terminal" evidence="7">
    <location>
        <begin position="756"/>
        <end position="865"/>
    </location>
</feature>
<feature type="transmembrane region" description="Helical" evidence="6">
    <location>
        <begin position="805"/>
        <end position="823"/>
    </location>
</feature>
<keyword evidence="3 6" id="KW-0812">Transmembrane</keyword>
<gene>
    <name evidence="9" type="ORF">AVDCRST_MAG56-4590</name>
</gene>
<keyword evidence="5 6" id="KW-0472">Membrane</keyword>
<organism evidence="9">
    <name type="scientific">uncultured Cytophagales bacterium</name>
    <dbReference type="NCBI Taxonomy" id="158755"/>
    <lineage>
        <taxon>Bacteria</taxon>
        <taxon>Pseudomonadati</taxon>
        <taxon>Bacteroidota</taxon>
        <taxon>Sphingobacteriia</taxon>
        <taxon>Sphingobacteriales</taxon>
        <taxon>environmental samples</taxon>
    </lineage>
</organism>
<evidence type="ECO:0000259" key="8">
    <source>
        <dbReference type="Pfam" id="PF12704"/>
    </source>
</evidence>
<dbReference type="GO" id="GO:0005886">
    <property type="term" value="C:plasma membrane"/>
    <property type="evidence" value="ECO:0007669"/>
    <property type="project" value="UniProtKB-SubCell"/>
</dbReference>
<dbReference type="Pfam" id="PF12704">
    <property type="entry name" value="MacB_PCD"/>
    <property type="match status" value="1"/>
</dbReference>
<keyword evidence="4 6" id="KW-1133">Transmembrane helix</keyword>
<feature type="domain" description="ABC3 transporter permease C-terminal" evidence="7">
    <location>
        <begin position="371"/>
        <end position="484"/>
    </location>
</feature>
<dbReference type="NCBIfam" id="NF038404">
    <property type="entry name" value="perm_prefix_2"/>
    <property type="match status" value="1"/>
</dbReference>
<feature type="transmembrane region" description="Helical" evidence="6">
    <location>
        <begin position="503"/>
        <end position="527"/>
    </location>
</feature>
<feature type="transmembrane region" description="Helical" evidence="6">
    <location>
        <begin position="753"/>
        <end position="777"/>
    </location>
</feature>
<evidence type="ECO:0000259" key="7">
    <source>
        <dbReference type="Pfam" id="PF02687"/>
    </source>
</evidence>
<feature type="transmembrane region" description="Helical" evidence="6">
    <location>
        <begin position="365"/>
        <end position="387"/>
    </location>
</feature>
<name>A0A6J4JXJ4_9SPHI</name>
<evidence type="ECO:0000256" key="1">
    <source>
        <dbReference type="ARBA" id="ARBA00004651"/>
    </source>
</evidence>
<evidence type="ECO:0000313" key="9">
    <source>
        <dbReference type="EMBL" id="CAA9290118.1"/>
    </source>
</evidence>
<sequence length="876" mass="97970">MPSASPPPPRPPRWATWLLEQFCAPHLLEEMRGDLEELYQERLDALGPRAAARRYVRDVLSLLRPFVVKREKNHHPSLPFLSMLRNYFTIAWRNMMRQKGYTALNLVGLSLGIACCLFIFLFIRNELDYDRFHRNGDRIFRVLRGGERNGEKVAGAYTSGPYAPALKNDFPAEIVHTVRVMPGRALVAYGDKTFQEDGFYLIDSTFFDVFSYPLLRGNARTALLKPNSVVISPGVARKYFGDADPMGKTLDVDNGQDRYEVTGILAPVPGNSHLDFDFLVNIAPLRNYEFFNTWNDNSMMTYVLLADRVQPERVAARLPAFMDKYMGENFKREGRRTDLSLEPVADIYLDKHVTSDMVAHGDRQVIYLFGAVALFILAIACINFMNLSTARSAGRAREVGMRKVMGAFRKDLVMQFLGESLLLALLGVVLALVFVGIGLPRLGAFLEKPLALPVADPAFWLFLLGLVGVVGVLAGTYPAFFLSAFQPIRVLKGKFTTGRGSVWLRKSLVVVQFSISMLLIVGTFIIVRQLDYVRAKNLGYDKEQTLLVRLDNGEIRSNRRGFVGDVERIAQVRSASLMSGEPGGFHDNFNFNVEGKTGETWQLRTVFTDHHYVKTLGLKIIAGRDLSEDYSTDALEGALLNRTAVKKLGWLPQEALGKTLFNTIRDSLPRRVVGVVEDFHFSSLKEEIQPLAISVARDNRVVAIKLTAGNPQEAISRIEAAWRKVAPKYPFAYEFLDQVYDNLYKAEQKQRTILGIFAGVAIFVACLGLFGLAAFTAEQRTKEVSVRKVLGASVGNVVVLLSKDFVKLVLVAIALAVPLSWYLMHQWLEDFVYRISIGADVFLLAGVLAVGIALLTVSYHAIRTALTNPAKTLRSE</sequence>
<dbReference type="InterPro" id="IPR047699">
    <property type="entry name" value="Permease_put_prefix"/>
</dbReference>
<dbReference type="InterPro" id="IPR050250">
    <property type="entry name" value="Macrolide_Exporter_MacB"/>
</dbReference>
<evidence type="ECO:0008006" key="10">
    <source>
        <dbReference type="Google" id="ProtNLM"/>
    </source>
</evidence>
<dbReference type="Pfam" id="PF02687">
    <property type="entry name" value="FtsX"/>
    <property type="match status" value="2"/>
</dbReference>
<evidence type="ECO:0000256" key="4">
    <source>
        <dbReference type="ARBA" id="ARBA00022989"/>
    </source>
</evidence>
<dbReference type="PANTHER" id="PTHR30572">
    <property type="entry name" value="MEMBRANE COMPONENT OF TRANSPORTER-RELATED"/>
    <property type="match status" value="1"/>
</dbReference>
<feature type="transmembrane region" description="Helical" evidence="6">
    <location>
        <begin position="835"/>
        <end position="857"/>
    </location>
</feature>
<dbReference type="GO" id="GO:0022857">
    <property type="term" value="F:transmembrane transporter activity"/>
    <property type="evidence" value="ECO:0007669"/>
    <property type="project" value="TreeGrafter"/>
</dbReference>
<dbReference type="InterPro" id="IPR025857">
    <property type="entry name" value="MacB_PCD"/>
</dbReference>
<feature type="transmembrane region" description="Helical" evidence="6">
    <location>
        <begin position="459"/>
        <end position="482"/>
    </location>
</feature>
<evidence type="ECO:0000256" key="6">
    <source>
        <dbReference type="SAM" id="Phobius"/>
    </source>
</evidence>
<evidence type="ECO:0000256" key="3">
    <source>
        <dbReference type="ARBA" id="ARBA00022692"/>
    </source>
</evidence>
<accession>A0A6J4JXJ4</accession>
<dbReference type="EMBL" id="CADCTQ010000379">
    <property type="protein sequence ID" value="CAA9290118.1"/>
    <property type="molecule type" value="Genomic_DNA"/>
</dbReference>